<dbReference type="InterPro" id="IPR006626">
    <property type="entry name" value="PbH1"/>
</dbReference>
<reference evidence="2" key="1">
    <citation type="submission" date="2024-05" db="EMBL/GenBank/DDBJ databases">
        <title>Herbiconiux sp. A18JL235.</title>
        <authorList>
            <person name="Zhang G."/>
        </authorList>
    </citation>
    <scope>NUCLEOTIDE SEQUENCE</scope>
    <source>
        <strain evidence="2">A18JL235</strain>
    </source>
</reference>
<name>A0AB39BJT4_9MICO</name>
<sequence>MNSAFSRRIFLSASVLGAATIAVEAVAPPMRVSAATLSTLPELSGTSADATAALARYLAGAGSNATIVGDYFIDAELPLPHSVTSLQIPSGSRLKVRGNHAGLTRAGTVTFRELLASNVAQDATGVVAASPGAYKVGEYILVTTYDVVPKSPDKYGYLRRVSAVSGSQVALDKAIPRPMTLQPRTAAVSLAPSVRIWGAGEILSTDPLVSRSPLIAFFAVDNPVVEGVSLHDSGGTGVNVAHSLNGAIDCTISDLRDDGTDYFGYGVNVTGATRGLTVKGTISRVRHAVTTNAGPQVTGIGPAGEPEDCRFEPVVSNCSDKSIDTHRVGWNTTIVPNIVGGKGGVQIRADNTRVIGGTINASSGPGIAISDVVGVAATVSGVSISNLKASGTALLCKAPVNATDVKIRDCYGTNIVLANNSTVTGGSISAGGNVGVQFLGSNNTVRGIQLGASVTTPYIEASGATNNVFEPSPPTDIEALPAPKAVTAPGISGTPSVGSQLRASTGSWDVAGVVFTYTWLRNGVEITGAIARTHPKYDIISVDMGKTLTVKVMADRVGYAQGVSLSEAVPVAQGPALQATTAPVMSGTGEIGTWLSVTKGTWTPAAQSWSYAWLVEGVEQAGLTADRVQIRSSWAGKSVAVRVTATRTGWASGSVTTSAKRMAGAAITNTAKPVISGTPKVGSFITVSNGSWNPYPSGWAVTWLVNGAVVSGLTTSRVQVRSDWSGKQVSAKVTASKPGWTASTAESAKITIEAAPLVNKTRPSLSGTGKVGSFLTVAYGSWSPSATSHTVAWYVNGALVSGLTTTRVQVMSAWKAKSIVAKVTAKRAGFTSASSSTQPLIAS</sequence>
<feature type="signal peptide" evidence="1">
    <location>
        <begin position="1"/>
        <end position="18"/>
    </location>
</feature>
<keyword evidence="1" id="KW-0732">Signal</keyword>
<evidence type="ECO:0000313" key="2">
    <source>
        <dbReference type="EMBL" id="XDI06388.1"/>
    </source>
</evidence>
<dbReference type="RefSeq" id="WP_368498770.1">
    <property type="nucleotide sequence ID" value="NZ_CP162511.1"/>
</dbReference>
<dbReference type="EMBL" id="CP162511">
    <property type="protein sequence ID" value="XDI06388.1"/>
    <property type="molecule type" value="Genomic_DNA"/>
</dbReference>
<dbReference type="PROSITE" id="PS51318">
    <property type="entry name" value="TAT"/>
    <property type="match status" value="1"/>
</dbReference>
<dbReference type="SUPFAM" id="SSF51126">
    <property type="entry name" value="Pectin lyase-like"/>
    <property type="match status" value="1"/>
</dbReference>
<dbReference type="AlphaFoldDB" id="A0AB39BJT4"/>
<dbReference type="InterPro" id="IPR006311">
    <property type="entry name" value="TAT_signal"/>
</dbReference>
<protein>
    <submittedName>
        <fullName evidence="2">Right-handed parallel beta-helix repeat-containing protein</fullName>
    </submittedName>
</protein>
<accession>A0AB39BJT4</accession>
<dbReference type="InterPro" id="IPR011050">
    <property type="entry name" value="Pectin_lyase_fold/virulence"/>
</dbReference>
<feature type="chain" id="PRO_5044329990" evidence="1">
    <location>
        <begin position="19"/>
        <end position="843"/>
    </location>
</feature>
<evidence type="ECO:0000256" key="1">
    <source>
        <dbReference type="SAM" id="SignalP"/>
    </source>
</evidence>
<organism evidence="2">
    <name type="scientific">Herbiconiux sp. A18JL235</name>
    <dbReference type="NCBI Taxonomy" id="3152363"/>
    <lineage>
        <taxon>Bacteria</taxon>
        <taxon>Bacillati</taxon>
        <taxon>Actinomycetota</taxon>
        <taxon>Actinomycetes</taxon>
        <taxon>Micrococcales</taxon>
        <taxon>Microbacteriaceae</taxon>
        <taxon>Herbiconiux</taxon>
    </lineage>
</organism>
<dbReference type="Gene3D" id="2.60.40.2700">
    <property type="match status" value="3"/>
</dbReference>
<proteinExistence type="predicted"/>
<dbReference type="SMART" id="SM00710">
    <property type="entry name" value="PbH1"/>
    <property type="match status" value="4"/>
</dbReference>
<gene>
    <name evidence="2" type="ORF">ABFY20_04625</name>
</gene>